<gene>
    <name evidence="8" type="ORF">HXA33_16180</name>
</gene>
<evidence type="ECO:0000256" key="6">
    <source>
        <dbReference type="SAM" id="Phobius"/>
    </source>
</evidence>
<evidence type="ECO:0000256" key="2">
    <source>
        <dbReference type="ARBA" id="ARBA00022475"/>
    </source>
</evidence>
<dbReference type="Pfam" id="PF12698">
    <property type="entry name" value="ABC2_membrane_3"/>
    <property type="match status" value="1"/>
</dbReference>
<dbReference type="InterPro" id="IPR013525">
    <property type="entry name" value="ABC2_TM"/>
</dbReference>
<reference evidence="8" key="1">
    <citation type="submission" date="2020-06" db="EMBL/GenBank/DDBJ databases">
        <title>Insight into the genomes of haloalkaliphilic bacilli from Kenyan soda lakes.</title>
        <authorList>
            <person name="Mwirichia R."/>
            <person name="Villamizar G.C."/>
            <person name="Poehlein A."/>
            <person name="Mugweru J."/>
            <person name="Kipnyargis A."/>
            <person name="Kiplimo D."/>
            <person name="Orwa P."/>
            <person name="Daniel R."/>
        </authorList>
    </citation>
    <scope>NUCLEOTIDE SEQUENCE</scope>
    <source>
        <strain evidence="8">B1096_S55</strain>
    </source>
</reference>
<protein>
    <submittedName>
        <fullName evidence="8">ABC transporter permease</fullName>
    </submittedName>
</protein>
<evidence type="ECO:0000256" key="4">
    <source>
        <dbReference type="ARBA" id="ARBA00022989"/>
    </source>
</evidence>
<feature type="transmembrane region" description="Helical" evidence="6">
    <location>
        <begin position="224"/>
        <end position="247"/>
    </location>
</feature>
<keyword evidence="5 6" id="KW-0472">Membrane</keyword>
<proteinExistence type="predicted"/>
<feature type="transmembrane region" description="Helical" evidence="6">
    <location>
        <begin position="338"/>
        <end position="358"/>
    </location>
</feature>
<keyword evidence="9" id="KW-1185">Reference proteome</keyword>
<evidence type="ECO:0000256" key="1">
    <source>
        <dbReference type="ARBA" id="ARBA00004651"/>
    </source>
</evidence>
<evidence type="ECO:0000313" key="8">
    <source>
        <dbReference type="EMBL" id="MCR6098078.1"/>
    </source>
</evidence>
<keyword evidence="2" id="KW-1003">Cell membrane</keyword>
<accession>A0A9Q4B460</accession>
<dbReference type="PANTHER" id="PTHR30294">
    <property type="entry name" value="MEMBRANE COMPONENT OF ABC TRANSPORTER YHHJ-RELATED"/>
    <property type="match status" value="1"/>
</dbReference>
<evidence type="ECO:0000256" key="3">
    <source>
        <dbReference type="ARBA" id="ARBA00022692"/>
    </source>
</evidence>
<keyword evidence="3 6" id="KW-0812">Transmembrane</keyword>
<dbReference type="InterPro" id="IPR051449">
    <property type="entry name" value="ABC-2_transporter_component"/>
</dbReference>
<dbReference type="GO" id="GO:0005886">
    <property type="term" value="C:plasma membrane"/>
    <property type="evidence" value="ECO:0007669"/>
    <property type="project" value="UniProtKB-SubCell"/>
</dbReference>
<feature type="transmembrane region" description="Helical" evidence="6">
    <location>
        <begin position="268"/>
        <end position="292"/>
    </location>
</feature>
<feature type="transmembrane region" description="Helical" evidence="6">
    <location>
        <begin position="389"/>
        <end position="414"/>
    </location>
</feature>
<dbReference type="AlphaFoldDB" id="A0A9Q4B460"/>
<dbReference type="Gene3D" id="3.40.1710.10">
    <property type="entry name" value="abc type-2 transporter like domain"/>
    <property type="match status" value="1"/>
</dbReference>
<evidence type="ECO:0000256" key="5">
    <source>
        <dbReference type="ARBA" id="ARBA00023136"/>
    </source>
</evidence>
<feature type="transmembrane region" description="Helical" evidence="6">
    <location>
        <begin position="20"/>
        <end position="41"/>
    </location>
</feature>
<sequence length="422" mass="45713">MVSFLKKDILVLIRDKTGLLTLLLMPFVLTAILGFSLQGIMGSDSQTLSLELAIVIEDEVEQGITQFTAELDRSNLADDTKGELEAMAMSSHPLLILESMLESGQISDIVEKTEMTAEEAQKALDNEDVIAILTIPEGFTYHSLEKMLLNQGDGQTFDLTVIDYRSLGAKVISNILDNFTRSLNFETAIAHASNGNYVSGAEDNDELGGTETVSAGEPIQSLEYYTLAMAVMFALYTASATSERALLEKKQQAFNRILLSGKHPFVYLLGKFFATFLVVCLQLLILFGLSALLFNSFTFHSVEFVAGMLLIVGIFSLCVGSVATLLTSLTLRFTSASISNVFSAGIVSLLAFAGGSFFPVSGVLQTVGEWTPNGAALTSFLLWMQGVDLSLIISPLAKVICMAILLFVISLVVFPKRREVAS</sequence>
<dbReference type="EMBL" id="JABXYM010000001">
    <property type="protein sequence ID" value="MCR6098078.1"/>
    <property type="molecule type" value="Genomic_DNA"/>
</dbReference>
<feature type="domain" description="ABC-2 type transporter transmembrane" evidence="7">
    <location>
        <begin position="18"/>
        <end position="411"/>
    </location>
</feature>
<dbReference type="RefSeq" id="WP_257822456.1">
    <property type="nucleotide sequence ID" value="NZ_JABXYM010000001.1"/>
</dbReference>
<organism evidence="8 9">
    <name type="scientific">Salipaludibacillus agaradhaerens</name>
    <name type="common">Bacillus agaradhaerens</name>
    <dbReference type="NCBI Taxonomy" id="76935"/>
    <lineage>
        <taxon>Bacteria</taxon>
        <taxon>Bacillati</taxon>
        <taxon>Bacillota</taxon>
        <taxon>Bacilli</taxon>
        <taxon>Bacillales</taxon>
        <taxon>Bacillaceae</taxon>
    </lineage>
</organism>
<dbReference type="GO" id="GO:0140359">
    <property type="term" value="F:ABC-type transporter activity"/>
    <property type="evidence" value="ECO:0007669"/>
    <property type="project" value="InterPro"/>
</dbReference>
<comment type="caution">
    <text evidence="8">The sequence shown here is derived from an EMBL/GenBank/DDBJ whole genome shotgun (WGS) entry which is preliminary data.</text>
</comment>
<dbReference type="PANTHER" id="PTHR30294:SF29">
    <property type="entry name" value="MULTIDRUG ABC TRANSPORTER PERMEASE YBHS-RELATED"/>
    <property type="match status" value="1"/>
</dbReference>
<feature type="transmembrane region" description="Helical" evidence="6">
    <location>
        <begin position="304"/>
        <end position="326"/>
    </location>
</feature>
<evidence type="ECO:0000313" key="9">
    <source>
        <dbReference type="Proteomes" id="UP001057753"/>
    </source>
</evidence>
<evidence type="ECO:0000259" key="7">
    <source>
        <dbReference type="Pfam" id="PF12698"/>
    </source>
</evidence>
<keyword evidence="4 6" id="KW-1133">Transmembrane helix</keyword>
<name>A0A9Q4B460_SALAG</name>
<dbReference type="Proteomes" id="UP001057753">
    <property type="component" value="Unassembled WGS sequence"/>
</dbReference>
<comment type="subcellular location">
    <subcellularLocation>
        <location evidence="1">Cell membrane</location>
        <topology evidence="1">Multi-pass membrane protein</topology>
    </subcellularLocation>
</comment>